<dbReference type="OrthoDB" id="6382316at2"/>
<keyword evidence="2" id="KW-1185">Reference proteome</keyword>
<dbReference type="Proteomes" id="UP000014461">
    <property type="component" value="Unassembled WGS sequence"/>
</dbReference>
<evidence type="ECO:0008006" key="3">
    <source>
        <dbReference type="Google" id="ProtNLM"/>
    </source>
</evidence>
<evidence type="ECO:0000313" key="1">
    <source>
        <dbReference type="EMBL" id="GAD01985.1"/>
    </source>
</evidence>
<comment type="caution">
    <text evidence="1">The sequence shown here is derived from an EMBL/GenBank/DDBJ whole genome shotgun (WGS) entry which is preliminary data.</text>
</comment>
<dbReference type="EMBL" id="BARX01000012">
    <property type="protein sequence ID" value="GAD01985.1"/>
    <property type="molecule type" value="Genomic_DNA"/>
</dbReference>
<organism evidence="1 2">
    <name type="scientific">Agarivorans albus MKT 106</name>
    <dbReference type="NCBI Taxonomy" id="1331007"/>
    <lineage>
        <taxon>Bacteria</taxon>
        <taxon>Pseudomonadati</taxon>
        <taxon>Pseudomonadota</taxon>
        <taxon>Gammaproteobacteria</taxon>
        <taxon>Alteromonadales</taxon>
        <taxon>Alteromonadaceae</taxon>
        <taxon>Agarivorans</taxon>
    </lineage>
</organism>
<proteinExistence type="predicted"/>
<protein>
    <recommendedName>
        <fullName evidence="3">PEP-CTERM protein-sorting domain-containing protein</fullName>
    </recommendedName>
</protein>
<sequence>MDDFPAGIADDPGWIHLASVGGAIGQNDQLAVNYDQAGPIASGGLFLDIDALLNMTFTCVDDDNGECKAVDWVIETDPSIIDQVSQLLGEATFDHLVFSIKAGNGFILYDFDFIDIFAQELSDYPASSLNFNTPYKLSGSLNTGDFLNPNGNSAQAISHLNVWARDPSDPSITRINEPSTFGIFILAVLGVISARLARKNPQIS</sequence>
<dbReference type="STRING" id="1331007.AALB_2065"/>
<dbReference type="RefSeq" id="WP_016401753.1">
    <property type="nucleotide sequence ID" value="NZ_BARX01000012.1"/>
</dbReference>
<dbReference type="AlphaFoldDB" id="R9PKX2"/>
<reference evidence="1" key="1">
    <citation type="journal article" date="2013" name="Genome Announc.">
        <title>Draft Genome Sequence of Agarivorans albus Strain MKT 106T, an Agarolytic Marine Bacterium.</title>
        <authorList>
            <person name="Yasuike M."/>
            <person name="Nakamura Y."/>
            <person name="Kai W."/>
            <person name="Fujiwara A."/>
            <person name="Fukui Y."/>
            <person name="Satomi M."/>
            <person name="Sano M."/>
        </authorList>
    </citation>
    <scope>NUCLEOTIDE SEQUENCE [LARGE SCALE GENOMIC DNA]</scope>
</reference>
<name>R9PKX2_AGAAL</name>
<accession>R9PKX2</accession>
<gene>
    <name evidence="1" type="ORF">AALB_2065</name>
</gene>
<evidence type="ECO:0000313" key="2">
    <source>
        <dbReference type="Proteomes" id="UP000014461"/>
    </source>
</evidence>